<dbReference type="Gene3D" id="3.20.20.70">
    <property type="entry name" value="Aldolase class I"/>
    <property type="match status" value="1"/>
</dbReference>
<dbReference type="CDD" id="cd02933">
    <property type="entry name" value="OYE_like_FMN"/>
    <property type="match status" value="1"/>
</dbReference>
<protein>
    <submittedName>
        <fullName evidence="2">NADPH dehydrogenase 3</fullName>
        <ecNumber evidence="2">1.6.99.1</ecNumber>
    </submittedName>
</protein>
<dbReference type="SUPFAM" id="SSF51395">
    <property type="entry name" value="FMN-linked oxidoreductases"/>
    <property type="match status" value="1"/>
</dbReference>
<dbReference type="InterPro" id="IPR013785">
    <property type="entry name" value="Aldolase_TIM"/>
</dbReference>
<reference evidence="2 3" key="1">
    <citation type="journal article" date="2013" name="J. Biotechnol.">
        <title>Establishment and interpretation of the genome sequence of the phytopathogenic fungus Rhizoctonia solani AG1-IB isolate 7/3/14.</title>
        <authorList>
            <person name="Wibberg D.W."/>
            <person name="Jelonek L.J."/>
            <person name="Rupp O.R."/>
            <person name="Hennig M.H."/>
            <person name="Eikmeyer F.E."/>
            <person name="Goesmann A.G."/>
            <person name="Hartmann A.H."/>
            <person name="Borriss R.B."/>
            <person name="Grosch R.G."/>
            <person name="Puehler A.P."/>
            <person name="Schlueter A.S."/>
        </authorList>
    </citation>
    <scope>NUCLEOTIDE SEQUENCE [LARGE SCALE GENOMIC DNA]</scope>
    <source>
        <strain evidence="3">AG1-IB / isolate 7/3/14</strain>
    </source>
</reference>
<comment type="caution">
    <text evidence="2">The sequence shown here is derived from an EMBL/GenBank/DDBJ whole genome shotgun (WGS) entry which is preliminary data.</text>
</comment>
<evidence type="ECO:0000313" key="2">
    <source>
        <dbReference type="EMBL" id="CCO35548.1"/>
    </source>
</evidence>
<sequence>MTTAASNKLFTPLQVGDVTLAHRVVMAPLTRFRADDNHVHTDLALQYYSQRAEVPGTLLITEATFISPEAGGYDHVPGIWSDEQIAAWKKARYHRRDPKVLAREGLPFVSSSATPMEDGAPVPRELSKDEIKRYVDTYVQAAKNAVLKAGFDGVEIHSANGYLLDQFLQDVCNKRTDEYGGSIENRARFTLEVADAVTAAVGAKRTGIRFSPWGKFQGMRMEDPVPTFSYVVKELAERHTDLAYVHFVEPVVAGDSDQKVNQAHDTGSATVHIHLIHAMTKTNEFEQYPDSNDFARDIWSPRTFLSAGGYDPKSGEEAANKYGNAAIVFGRHFIANPDLPERLRTGTPLNHYDRSTFYSPGPKGYIDYPKANQVKA</sequence>
<evidence type="ECO:0000313" key="3">
    <source>
        <dbReference type="Proteomes" id="UP000012065"/>
    </source>
</evidence>
<dbReference type="GO" id="GO:0010181">
    <property type="term" value="F:FMN binding"/>
    <property type="evidence" value="ECO:0007669"/>
    <property type="project" value="InterPro"/>
</dbReference>
<dbReference type="GO" id="GO:0003959">
    <property type="term" value="F:NADPH dehydrogenase activity"/>
    <property type="evidence" value="ECO:0007669"/>
    <property type="project" value="UniProtKB-EC"/>
</dbReference>
<dbReference type="PANTHER" id="PTHR22893">
    <property type="entry name" value="NADH OXIDOREDUCTASE-RELATED"/>
    <property type="match status" value="1"/>
</dbReference>
<keyword evidence="2" id="KW-0560">Oxidoreductase</keyword>
<dbReference type="PANTHER" id="PTHR22893:SF91">
    <property type="entry name" value="NADPH DEHYDROGENASE 2-RELATED"/>
    <property type="match status" value="1"/>
</dbReference>
<proteinExistence type="predicted"/>
<dbReference type="InterPro" id="IPR001155">
    <property type="entry name" value="OxRdtase_FMN_N"/>
</dbReference>
<dbReference type="HOGENOM" id="CLU_012153_0_0_1"/>
<organism evidence="2 3">
    <name type="scientific">Thanatephorus cucumeris (strain AG1-IB / isolate 7/3/14)</name>
    <name type="common">Lettuce bottom rot fungus</name>
    <name type="synonym">Rhizoctonia solani</name>
    <dbReference type="NCBI Taxonomy" id="1108050"/>
    <lineage>
        <taxon>Eukaryota</taxon>
        <taxon>Fungi</taxon>
        <taxon>Dikarya</taxon>
        <taxon>Basidiomycota</taxon>
        <taxon>Agaricomycotina</taxon>
        <taxon>Agaricomycetes</taxon>
        <taxon>Cantharellales</taxon>
        <taxon>Ceratobasidiaceae</taxon>
        <taxon>Rhizoctonia</taxon>
        <taxon>Rhizoctonia solani AG-1</taxon>
    </lineage>
</organism>
<dbReference type="InterPro" id="IPR045247">
    <property type="entry name" value="Oye-like"/>
</dbReference>
<accession>M5C6H4</accession>
<dbReference type="EC" id="1.6.99.1" evidence="2"/>
<evidence type="ECO:0000259" key="1">
    <source>
        <dbReference type="Pfam" id="PF00724"/>
    </source>
</evidence>
<dbReference type="EMBL" id="CAOJ01014743">
    <property type="protein sequence ID" value="CCO35548.1"/>
    <property type="molecule type" value="Genomic_DNA"/>
</dbReference>
<dbReference type="Pfam" id="PF00724">
    <property type="entry name" value="Oxidored_FMN"/>
    <property type="match status" value="1"/>
</dbReference>
<gene>
    <name evidence="2" type="ORF">BN14_09666</name>
</gene>
<feature type="domain" description="NADH:flavin oxidoreductase/NADH oxidase N-terminal" evidence="1">
    <location>
        <begin position="8"/>
        <end position="350"/>
    </location>
</feature>
<name>M5C6H4_THACB</name>
<dbReference type="Proteomes" id="UP000012065">
    <property type="component" value="Unassembled WGS sequence"/>
</dbReference>
<dbReference type="AlphaFoldDB" id="M5C6H4"/>